<accession>A0ABT1AHT1</accession>
<dbReference type="RefSeq" id="WP_252678206.1">
    <property type="nucleotide sequence ID" value="NZ_JAMXHT010000002.1"/>
</dbReference>
<gene>
    <name evidence="2" type="ORF">NG900_06625</name>
</gene>
<evidence type="ECO:0000313" key="2">
    <source>
        <dbReference type="EMBL" id="MCO5397876.1"/>
    </source>
</evidence>
<keyword evidence="3" id="KW-1185">Reference proteome</keyword>
<protein>
    <submittedName>
        <fullName evidence="2">Uncharacterized protein</fullName>
    </submittedName>
</protein>
<dbReference type="EMBL" id="JAMXHT010000002">
    <property type="protein sequence ID" value="MCO5397876.1"/>
    <property type="molecule type" value="Genomic_DNA"/>
</dbReference>
<reference evidence="2" key="2">
    <citation type="journal article" date="2023" name="Front. Microbiol.">
        <title>Ralstonia chuxiongensis sp. nov., Ralstonia mojiangensis sp. nov., and Ralstonia soli sp. nov., isolated from tobacco fields, are three novel species in the family Burkholderiaceae.</title>
        <authorList>
            <person name="Lu C.H."/>
            <person name="Zhang Y.Y."/>
            <person name="Jiang N."/>
            <person name="Chen W."/>
            <person name="Shao X."/>
            <person name="Zhao Z.M."/>
            <person name="Lu W.L."/>
            <person name="Hu X."/>
            <person name="Xi Y.X."/>
            <person name="Zou S.Y."/>
            <person name="Wei Q.J."/>
            <person name="Lin Z.L."/>
            <person name="Gong L."/>
            <person name="Gai X.T."/>
            <person name="Zhang L.Q."/>
            <person name="Li J.Y."/>
            <person name="Jin Y."/>
            <person name="Xia Z.Y."/>
        </authorList>
    </citation>
    <scope>NUCLEOTIDE SEQUENCE</scope>
    <source>
        <strain evidence="2">21MJYT02-11</strain>
    </source>
</reference>
<sequence length="117" mass="12071">MGEQHIAAKAQQLVAFVGMEEPEVGTAAFALPGAATGIVGASTKRGPRCLGLEGFHDASSSISMGCPAASEKRDDKPLTSAKKVPKSHNDAAGNQTWTFCTKDHVTKGESNVLCAVS</sequence>
<reference evidence="2" key="1">
    <citation type="submission" date="2022-06" db="EMBL/GenBank/DDBJ databases">
        <authorList>
            <person name="Lu C.-H."/>
        </authorList>
    </citation>
    <scope>NUCLEOTIDE SEQUENCE</scope>
    <source>
        <strain evidence="2">21MJYT02-11</strain>
    </source>
</reference>
<comment type="caution">
    <text evidence="2">The sequence shown here is derived from an EMBL/GenBank/DDBJ whole genome shotgun (WGS) entry which is preliminary data.</text>
</comment>
<organism evidence="2 3">
    <name type="scientific">Ralstonia soli</name>
    <dbReference type="NCBI Taxonomy" id="2953896"/>
    <lineage>
        <taxon>Bacteria</taxon>
        <taxon>Pseudomonadati</taxon>
        <taxon>Pseudomonadota</taxon>
        <taxon>Betaproteobacteria</taxon>
        <taxon>Burkholderiales</taxon>
        <taxon>Burkholderiaceae</taxon>
        <taxon>Ralstonia</taxon>
    </lineage>
</organism>
<name>A0ABT1AHT1_9RALS</name>
<feature type="region of interest" description="Disordered" evidence="1">
    <location>
        <begin position="65"/>
        <end position="96"/>
    </location>
</feature>
<proteinExistence type="predicted"/>
<evidence type="ECO:0000313" key="3">
    <source>
        <dbReference type="Proteomes" id="UP001162811"/>
    </source>
</evidence>
<dbReference type="Proteomes" id="UP001162811">
    <property type="component" value="Unassembled WGS sequence"/>
</dbReference>
<evidence type="ECO:0000256" key="1">
    <source>
        <dbReference type="SAM" id="MobiDB-lite"/>
    </source>
</evidence>